<gene>
    <name evidence="1" type="ORF">CRV2_00007205</name>
</gene>
<evidence type="ECO:0000313" key="2">
    <source>
        <dbReference type="Proteomes" id="UP000836387"/>
    </source>
</evidence>
<organism evidence="1 2">
    <name type="scientific">Clonostachys rosea f. rosea IK726</name>
    <dbReference type="NCBI Taxonomy" id="1349383"/>
    <lineage>
        <taxon>Eukaryota</taxon>
        <taxon>Fungi</taxon>
        <taxon>Dikarya</taxon>
        <taxon>Ascomycota</taxon>
        <taxon>Pezizomycotina</taxon>
        <taxon>Sordariomycetes</taxon>
        <taxon>Hypocreomycetidae</taxon>
        <taxon>Hypocreales</taxon>
        <taxon>Bionectriaceae</taxon>
        <taxon>Clonostachys</taxon>
    </lineage>
</organism>
<sequence>MMASWVQPADGPEFSLLPLGKRFCRMAVDRSFSPPFTIRHHATLSYYPEAWWSFAIQGNDAWPDN</sequence>
<accession>A0ACA9TDR2</accession>
<dbReference type="Proteomes" id="UP000836387">
    <property type="component" value="Unassembled WGS sequence"/>
</dbReference>
<reference evidence="1" key="1">
    <citation type="submission" date="2020-04" db="EMBL/GenBank/DDBJ databases">
        <authorList>
            <person name="Broberg M."/>
        </authorList>
    </citation>
    <scope>NUCLEOTIDE SEQUENCE</scope>
</reference>
<protein>
    <submittedName>
        <fullName evidence="1">Uncharacterized protein</fullName>
    </submittedName>
</protein>
<proteinExistence type="predicted"/>
<comment type="caution">
    <text evidence="1">The sequence shown here is derived from an EMBL/GenBank/DDBJ whole genome shotgun (WGS) entry which is preliminary data.</text>
</comment>
<name>A0ACA9TDR2_BIOOC</name>
<keyword evidence="2" id="KW-1185">Reference proteome</keyword>
<dbReference type="EMBL" id="CADEHS020000003">
    <property type="protein sequence ID" value="CAG9938776.1"/>
    <property type="molecule type" value="Genomic_DNA"/>
</dbReference>
<evidence type="ECO:0000313" key="1">
    <source>
        <dbReference type="EMBL" id="CAG9938776.1"/>
    </source>
</evidence>
<reference evidence="1" key="2">
    <citation type="submission" date="2021-10" db="EMBL/GenBank/DDBJ databases">
        <authorList>
            <person name="Piombo E."/>
        </authorList>
    </citation>
    <scope>NUCLEOTIDE SEQUENCE</scope>
</reference>